<dbReference type="GO" id="GO:1904462">
    <property type="term" value="P:ergosteryl 3-beta-D-glucoside catabolic process"/>
    <property type="evidence" value="ECO:0007669"/>
    <property type="project" value="TreeGrafter"/>
</dbReference>
<sequence length="990" mass="107851">MVKVPSVSPTTGNAVPPYYLHASSAHFRDTKGRAVLLRGVNLSGSSKAPLGQPSQKLQGFWESAESGQESFVGQPLDLDDGGSADVHLARLRLWGFNCLRWVFTWEALEHEGPGKYDEEYMHYTVRVLRKVKQYGFKVFMDPHQDLFSRFTGGSGAPFWVLTACGLNPRNFTATQAAFLHCEWPNASHPSPIDFPDMIWATNYTRLAAATLSVLFFAGSEYAPKCIIDGINIQHWLQRHYFDAVARLASRIKDAGNLLDECVIGWDSINEPNPTYVGLQDLAVLPKKWQLRKGPMPTPLQSMRLGVGQAQTVENYVFGSLGPKRQGSVTVDPNGKSIWLSAEEDAINGGPRWGWKRDSQWPVGKCLWAAHGVWDPSTGQLLKPNYFFETLAPPEEREALANKGVRLYRPVDFVADFWLPHWRGYAATLRAIHPEAIMFLQPPVFEPPPKELTYDDLRGRAAVSAHFYDGLTLITKHWNWFNADAVGLLRGKYSSVLSAVRVGSKAIRNCIRDQIGYLRQDTLDVLGAYPTLIGELGIPYDMDDKRAYFGDGKGRGIGDYSSQTLALDASLNGCDGANVLNFALWTYCADNTHLWGDGWNGEDLSIWSIDDVKRDRAAAWPYSQLSGIVRACDADPNFVPGPGAGTSPQYSTASLATLVAQSSRSSSDAAASQTASSSEAAQHVLHDASPDAQEAPLLLAKDVALLCNGSRSAAAFSRPYPIATVGEPVRIEFDIKTSEFTLDVNVTQEDLQDAHDSGVGGEPIATEIYLPFVHYAADALAGAASGNLFDSGKAVHSELKRERARDLKRANELSRTSTQSDIAARPSMGNDSSSVLSDVNTLRPAPSMQASSVYSETGSSKMSQLTSSQKSRKKLLAVPAGRSSPSLVSRDVSRSASSSSLSPAQSTRIPEGVALSIDVQISAGTWSVQGQHLKWYMRPVDALVGVDGLGSQTGAPFTKHTIKVKRAGGPLDFSRSASAWDLITTGCGFFY</sequence>
<dbReference type="EMBL" id="CCYA01000159">
    <property type="protein sequence ID" value="CEH12514.1"/>
    <property type="molecule type" value="Genomic_DNA"/>
</dbReference>
<feature type="compositionally biased region" description="Basic and acidic residues" evidence="4">
    <location>
        <begin position="801"/>
        <end position="811"/>
    </location>
</feature>
<dbReference type="InterPro" id="IPR041036">
    <property type="entry name" value="GH5_C"/>
</dbReference>
<dbReference type="PANTHER" id="PTHR31308">
    <property type="match status" value="1"/>
</dbReference>
<dbReference type="GO" id="GO:0050295">
    <property type="term" value="F:steryl-beta-glucosidase activity"/>
    <property type="evidence" value="ECO:0007669"/>
    <property type="project" value="TreeGrafter"/>
</dbReference>
<name>A0A0N7L914_9BASI</name>
<proteinExistence type="inferred from homology"/>
<keyword evidence="2 6" id="KW-0378">Hydrolase</keyword>
<reference evidence="7" key="1">
    <citation type="submission" date="2014-09" db="EMBL/GenBank/DDBJ databases">
        <authorList>
            <person name="Sharma Rahul"/>
            <person name="Thines Marco"/>
        </authorList>
    </citation>
    <scope>NUCLEOTIDE SEQUENCE [LARGE SCALE GENOMIC DNA]</scope>
</reference>
<evidence type="ECO:0000313" key="7">
    <source>
        <dbReference type="Proteomes" id="UP000054845"/>
    </source>
</evidence>
<evidence type="ECO:0000256" key="2">
    <source>
        <dbReference type="ARBA" id="ARBA00022801"/>
    </source>
</evidence>
<accession>A0A0N7L914</accession>
<feature type="compositionally biased region" description="Polar residues" evidence="4">
    <location>
        <begin position="847"/>
        <end position="868"/>
    </location>
</feature>
<feature type="compositionally biased region" description="Low complexity" evidence="4">
    <location>
        <begin position="885"/>
        <end position="904"/>
    </location>
</feature>
<feature type="domain" description="Glycoside hydrolase family 5 C-terminal" evidence="5">
    <location>
        <begin position="717"/>
        <end position="776"/>
    </location>
</feature>
<evidence type="ECO:0000256" key="4">
    <source>
        <dbReference type="SAM" id="MobiDB-lite"/>
    </source>
</evidence>
<organism evidence="6 7">
    <name type="scientific">Ceraceosorus bombacis</name>
    <dbReference type="NCBI Taxonomy" id="401625"/>
    <lineage>
        <taxon>Eukaryota</taxon>
        <taxon>Fungi</taxon>
        <taxon>Dikarya</taxon>
        <taxon>Basidiomycota</taxon>
        <taxon>Ustilaginomycotina</taxon>
        <taxon>Exobasidiomycetes</taxon>
        <taxon>Ceraceosorales</taxon>
        <taxon>Ceraceosoraceae</taxon>
        <taxon>Ceraceosorus</taxon>
    </lineage>
</organism>
<feature type="compositionally biased region" description="Polar residues" evidence="4">
    <location>
        <begin position="828"/>
        <end position="839"/>
    </location>
</feature>
<dbReference type="STRING" id="401625.A0A0N7L914"/>
<dbReference type="InterPro" id="IPR052066">
    <property type="entry name" value="Glycosphingolipid_Hydrolases"/>
</dbReference>
<dbReference type="SUPFAM" id="SSF51445">
    <property type="entry name" value="(Trans)glycosidases"/>
    <property type="match status" value="1"/>
</dbReference>
<evidence type="ECO:0000256" key="3">
    <source>
        <dbReference type="ARBA" id="ARBA00023295"/>
    </source>
</evidence>
<dbReference type="Gene3D" id="3.20.20.80">
    <property type="entry name" value="Glycosidases"/>
    <property type="match status" value="2"/>
</dbReference>
<keyword evidence="3" id="KW-0326">Glycosidase</keyword>
<dbReference type="AlphaFoldDB" id="A0A0N7L914"/>
<dbReference type="InterPro" id="IPR013780">
    <property type="entry name" value="Glyco_hydro_b"/>
</dbReference>
<dbReference type="InterPro" id="IPR018087">
    <property type="entry name" value="Glyco_hydro_5_CS"/>
</dbReference>
<dbReference type="InterPro" id="IPR017853">
    <property type="entry name" value="GH"/>
</dbReference>
<protein>
    <submittedName>
        <fullName evidence="6">Glycoside hydrolase</fullName>
    </submittedName>
</protein>
<dbReference type="Gene3D" id="2.60.40.1180">
    <property type="entry name" value="Golgi alpha-mannosidase II"/>
    <property type="match status" value="1"/>
</dbReference>
<dbReference type="PROSITE" id="PS00659">
    <property type="entry name" value="GLYCOSYL_HYDROL_F5"/>
    <property type="match status" value="1"/>
</dbReference>
<dbReference type="PANTHER" id="PTHR31308:SF6">
    <property type="entry name" value="GLYCOSIDE HYDROLASE FAMILY 5 C-TERMINAL DOMAIN-CONTAINING PROTEIN"/>
    <property type="match status" value="1"/>
</dbReference>
<dbReference type="Pfam" id="PF18564">
    <property type="entry name" value="Glyco_hydro_5_C"/>
    <property type="match status" value="1"/>
</dbReference>
<dbReference type="Proteomes" id="UP000054845">
    <property type="component" value="Unassembled WGS sequence"/>
</dbReference>
<keyword evidence="7" id="KW-1185">Reference proteome</keyword>
<evidence type="ECO:0000313" key="6">
    <source>
        <dbReference type="EMBL" id="CEH12514.1"/>
    </source>
</evidence>
<comment type="similarity">
    <text evidence="1">Belongs to the glycosyl hydrolase 5 (cellulase A) family.</text>
</comment>
<evidence type="ECO:0000259" key="5">
    <source>
        <dbReference type="Pfam" id="PF18564"/>
    </source>
</evidence>
<dbReference type="FunFam" id="3.20.20.80:FF:000122">
    <property type="entry name" value="Glycoside hydrolase"/>
    <property type="match status" value="1"/>
</dbReference>
<feature type="region of interest" description="Disordered" evidence="4">
    <location>
        <begin position="801"/>
        <end position="904"/>
    </location>
</feature>
<dbReference type="OrthoDB" id="9971853at2759"/>
<dbReference type="GO" id="GO:0005975">
    <property type="term" value="P:carbohydrate metabolic process"/>
    <property type="evidence" value="ECO:0007669"/>
    <property type="project" value="InterPro"/>
</dbReference>
<evidence type="ECO:0000256" key="1">
    <source>
        <dbReference type="ARBA" id="ARBA00005641"/>
    </source>
</evidence>